<keyword evidence="7 9" id="KW-0472">Membrane</keyword>
<dbReference type="Gene3D" id="1.20.58.1610">
    <property type="entry name" value="NADH:ubiquinone/plastoquinone oxidoreductase, chain 3"/>
    <property type="match status" value="1"/>
</dbReference>
<keyword evidence="9" id="KW-0520">NAD</keyword>
<keyword evidence="9" id="KW-0830">Ubiquinone</keyword>
<accession>G1FLD1</accession>
<organism evidence="10">
    <name type="scientific">Ichthyophthirius multifiliis</name>
    <name type="common">White spot disease agent</name>
    <name type="synonym">Ich</name>
    <dbReference type="NCBI Taxonomy" id="5932"/>
    <lineage>
        <taxon>Eukaryota</taxon>
        <taxon>Sar</taxon>
        <taxon>Alveolata</taxon>
        <taxon>Ciliophora</taxon>
        <taxon>Intramacronucleata</taxon>
        <taxon>Oligohymenophorea</taxon>
        <taxon>Hymenostomatida</taxon>
        <taxon>Ophryoglenina</taxon>
        <taxon>Ichthyophthirius</taxon>
    </lineage>
</organism>
<dbReference type="Pfam" id="PF00507">
    <property type="entry name" value="Oxidored_q4"/>
    <property type="match status" value="1"/>
</dbReference>
<comment type="similarity">
    <text evidence="2 9">Belongs to the complex I subunit 3 family.</text>
</comment>
<feature type="transmembrane region" description="Helical" evidence="9">
    <location>
        <begin position="6"/>
        <end position="31"/>
    </location>
</feature>
<dbReference type="RefSeq" id="YP_004841731.1">
    <property type="nucleotide sequence ID" value="NC_015981.1"/>
</dbReference>
<comment type="catalytic activity">
    <reaction evidence="8 9">
        <text>a ubiquinone + NADH + 5 H(+)(in) = a ubiquinol + NAD(+) + 4 H(+)(out)</text>
        <dbReference type="Rhea" id="RHEA:29091"/>
        <dbReference type="Rhea" id="RHEA-COMP:9565"/>
        <dbReference type="Rhea" id="RHEA-COMP:9566"/>
        <dbReference type="ChEBI" id="CHEBI:15378"/>
        <dbReference type="ChEBI" id="CHEBI:16389"/>
        <dbReference type="ChEBI" id="CHEBI:17976"/>
        <dbReference type="ChEBI" id="CHEBI:57540"/>
        <dbReference type="ChEBI" id="CHEBI:57945"/>
        <dbReference type="EC" id="7.1.1.2"/>
    </reaction>
</comment>
<dbReference type="AlphaFoldDB" id="G1FLD1"/>
<proteinExistence type="inferred from homology"/>
<keyword evidence="4 9" id="KW-0813">Transport</keyword>
<evidence type="ECO:0000256" key="6">
    <source>
        <dbReference type="ARBA" id="ARBA00022989"/>
    </source>
</evidence>
<evidence type="ECO:0000313" key="10">
    <source>
        <dbReference type="EMBL" id="AEL89273.1"/>
    </source>
</evidence>
<dbReference type="GO" id="GO:0031966">
    <property type="term" value="C:mitochondrial membrane"/>
    <property type="evidence" value="ECO:0007669"/>
    <property type="project" value="UniProtKB-SubCell"/>
</dbReference>
<dbReference type="GeneID" id="11123000"/>
<name>G1FLD1_ICHMU</name>
<feature type="transmembrane region" description="Helical" evidence="9">
    <location>
        <begin position="88"/>
        <end position="109"/>
    </location>
</feature>
<gene>
    <name evidence="10" type="ORF">IMG5_M206969</name>
</gene>
<evidence type="ECO:0000256" key="8">
    <source>
        <dbReference type="ARBA" id="ARBA00049551"/>
    </source>
</evidence>
<geneLocation type="mitochondrion" evidence="10"/>
<dbReference type="GO" id="GO:0008137">
    <property type="term" value="F:NADH dehydrogenase (ubiquinone) activity"/>
    <property type="evidence" value="ECO:0007669"/>
    <property type="project" value="UniProtKB-UniRule"/>
</dbReference>
<dbReference type="PANTHER" id="PTHR11058">
    <property type="entry name" value="NADH-UBIQUINONE OXIDOREDUCTASE CHAIN 3"/>
    <property type="match status" value="1"/>
</dbReference>
<comment type="function">
    <text evidence="9">Core subunit of the mitochondrial membrane respiratory chain NADH dehydrogenase (Complex I) which catalyzes electron transfer from NADH through the respiratory chain, using ubiquinone as an electron acceptor. Essential for the catalytic activity of complex I.</text>
</comment>
<comment type="subcellular location">
    <subcellularLocation>
        <location evidence="1">Membrane</location>
    </subcellularLocation>
    <subcellularLocation>
        <location evidence="9">Mitochondrion membrane</location>
        <topology evidence="9">Multi-pass membrane protein</topology>
    </subcellularLocation>
</comment>
<evidence type="ECO:0000256" key="3">
    <source>
        <dbReference type="ARBA" id="ARBA00021007"/>
    </source>
</evidence>
<evidence type="ECO:0000256" key="7">
    <source>
        <dbReference type="ARBA" id="ARBA00023136"/>
    </source>
</evidence>
<evidence type="ECO:0000256" key="4">
    <source>
        <dbReference type="ARBA" id="ARBA00022448"/>
    </source>
</evidence>
<evidence type="ECO:0000256" key="5">
    <source>
        <dbReference type="ARBA" id="ARBA00022692"/>
    </source>
</evidence>
<evidence type="ECO:0000256" key="2">
    <source>
        <dbReference type="ARBA" id="ARBA00008472"/>
    </source>
</evidence>
<keyword evidence="9" id="KW-0679">Respiratory chain</keyword>
<dbReference type="GO" id="GO:0030964">
    <property type="term" value="C:NADH dehydrogenase complex"/>
    <property type="evidence" value="ECO:0007669"/>
    <property type="project" value="TreeGrafter"/>
</dbReference>
<evidence type="ECO:0000256" key="9">
    <source>
        <dbReference type="RuleBase" id="RU003640"/>
    </source>
</evidence>
<protein>
    <recommendedName>
        <fullName evidence="3 9">NADH-ubiquinone oxidoreductase chain 3</fullName>
        <ecNumber evidence="9">7.1.1.2</ecNumber>
    </recommendedName>
</protein>
<reference evidence="10" key="1">
    <citation type="submission" date="2011-07" db="EMBL/GenBank/DDBJ databases">
        <authorList>
            <person name="Coyne R."/>
            <person name="Brami D."/>
            <person name="Johnson J."/>
            <person name="Hostetler J."/>
            <person name="Hannick L."/>
            <person name="Clark T."/>
            <person name="Cassidy-Hanley D."/>
            <person name="Inman J."/>
        </authorList>
    </citation>
    <scope>NUCLEOTIDE SEQUENCE</scope>
    <source>
        <strain evidence="10">G5</strain>
    </source>
</reference>
<keyword evidence="9 10" id="KW-0496">Mitochondrion</keyword>
<keyword evidence="9" id="KW-1278">Translocase</keyword>
<feature type="transmembrane region" description="Helical" evidence="9">
    <location>
        <begin position="61"/>
        <end position="82"/>
    </location>
</feature>
<evidence type="ECO:0000256" key="1">
    <source>
        <dbReference type="ARBA" id="ARBA00004370"/>
    </source>
</evidence>
<sequence>MGDVMILFLINNVLIFSIIFWLLTWGSEYFFTKKSQLTKKQFYECGFKAISELNIQVNYNFFMLSVFLVLYDIEFTFLYPILFNFNNINFIEFFIFIFFIFFIIISLYYDWLNNTLSWTIE</sequence>
<keyword evidence="6 9" id="KW-1133">Transmembrane helix</keyword>
<dbReference type="EMBL" id="JN227086">
    <property type="protein sequence ID" value="AEL89273.1"/>
    <property type="molecule type" value="Genomic_DNA"/>
</dbReference>
<keyword evidence="9" id="KW-0249">Electron transport</keyword>
<dbReference type="EC" id="7.1.1.2" evidence="9"/>
<keyword evidence="5 9" id="KW-0812">Transmembrane</keyword>
<dbReference type="InterPro" id="IPR038430">
    <property type="entry name" value="NDAH_ubi_oxred_su3_sf"/>
</dbReference>
<dbReference type="PANTHER" id="PTHR11058:SF9">
    <property type="entry name" value="NADH-UBIQUINONE OXIDOREDUCTASE CHAIN 3"/>
    <property type="match status" value="1"/>
</dbReference>
<dbReference type="InterPro" id="IPR000440">
    <property type="entry name" value="NADH_UbQ/plastoQ_OxRdtase_su3"/>
</dbReference>